<feature type="region of interest" description="Disordered" evidence="1">
    <location>
        <begin position="1"/>
        <end position="58"/>
    </location>
</feature>
<keyword evidence="3" id="KW-1185">Reference proteome</keyword>
<sequence length="651" mass="71289">MLPAAPRPRVPHAIVGGAGGGGRRRAGAETCGPAAARGAGPVQSDRGSSSSELEGRAEAEVQMVPDEQLYPHRGWKGGPQNLTEEETRVVHSRIARCYDPRIDGDYSKVSYKAELDAYMKFQVKPGLDKVSRVISYEMPHVWGKHALTGFMAHHWISAIIPDIEKAPSSQCIEFDYSSALNTTHDPSGCFFFRRSFEPTQKLVKCVEGALESSRSWKGRRAIMGAWGEVLNKAEFTFSVFRRSSGKSTGVPSSLSSLHAKWNSDGNVVPERFNETKGCGRTFYSPTCDTGTTLRELQPCGEGEREDEKTVLECESRSAGNDSSIAELIVDRDVVRAGQLCKTNSTPPLFGRVALAEGAGCPEEEKVEEAIRLGAVAVVLQTMPGEYYYRGERGKKFGKLLPIPTFAVSSRSMKEVVNFLKSLEKEENLTAGDAHLRIATYAPIFQEGADIVPNYAEEVKIWADAGEAVSWSSTLDRAYEIIKTVSMEKMDHSSLERAKFMVSQAVRTSMTQPLKSKFDQIDADTEEALMQCYGLSEPPTTATTTTTTTQTMTLETVEEEVEIEDELAEEVDPPDDHEAGETTALRRVRGEADETGAGSWVQLGGGGDTACKSVSVMSSGRRKEFGAEELKNRVEFRLGGASLELNETEARR</sequence>
<feature type="non-terminal residue" evidence="2">
    <location>
        <position position="651"/>
    </location>
</feature>
<evidence type="ECO:0000256" key="1">
    <source>
        <dbReference type="SAM" id="MobiDB-lite"/>
    </source>
</evidence>
<evidence type="ECO:0000313" key="2">
    <source>
        <dbReference type="EMBL" id="CAK0795129.1"/>
    </source>
</evidence>
<accession>A0ABN9PTP9</accession>
<proteinExistence type="predicted"/>
<gene>
    <name evidence="2" type="ORF">PCOR1329_LOCUS4874</name>
</gene>
<reference evidence="2" key="1">
    <citation type="submission" date="2023-10" db="EMBL/GenBank/DDBJ databases">
        <authorList>
            <person name="Chen Y."/>
            <person name="Shah S."/>
            <person name="Dougan E. K."/>
            <person name="Thang M."/>
            <person name="Chan C."/>
        </authorList>
    </citation>
    <scope>NUCLEOTIDE SEQUENCE [LARGE SCALE GENOMIC DNA]</scope>
</reference>
<organism evidence="2 3">
    <name type="scientific">Prorocentrum cordatum</name>
    <dbReference type="NCBI Taxonomy" id="2364126"/>
    <lineage>
        <taxon>Eukaryota</taxon>
        <taxon>Sar</taxon>
        <taxon>Alveolata</taxon>
        <taxon>Dinophyceae</taxon>
        <taxon>Prorocentrales</taxon>
        <taxon>Prorocentraceae</taxon>
        <taxon>Prorocentrum</taxon>
    </lineage>
</organism>
<evidence type="ECO:0000313" key="3">
    <source>
        <dbReference type="Proteomes" id="UP001189429"/>
    </source>
</evidence>
<dbReference type="Proteomes" id="UP001189429">
    <property type="component" value="Unassembled WGS sequence"/>
</dbReference>
<comment type="caution">
    <text evidence="2">The sequence shown here is derived from an EMBL/GenBank/DDBJ whole genome shotgun (WGS) entry which is preliminary data.</text>
</comment>
<protein>
    <submittedName>
        <fullName evidence="2">Uncharacterized protein</fullName>
    </submittedName>
</protein>
<name>A0ABN9PTP9_9DINO</name>
<dbReference type="EMBL" id="CAUYUJ010001266">
    <property type="protein sequence ID" value="CAK0795129.1"/>
    <property type="molecule type" value="Genomic_DNA"/>
</dbReference>